<dbReference type="Proteomes" id="UP000053475">
    <property type="component" value="Unassembled WGS sequence"/>
</dbReference>
<reference evidence="1 2" key="1">
    <citation type="submission" date="2014-11" db="EMBL/GenBank/DDBJ databases">
        <title>Genomics derived discovery of secondary metabolites biosynthetic gene clusters in Aspergillus ustus.</title>
        <authorList>
            <person name="Pi B."/>
            <person name="Dai F."/>
            <person name="Song X."/>
            <person name="Zhu C."/>
            <person name="Li H."/>
            <person name="Yu D."/>
        </authorList>
    </citation>
    <scope>NUCLEOTIDE SEQUENCE [LARGE SCALE GENOMIC DNA]</scope>
    <source>
        <strain evidence="1 2">3.3904</strain>
    </source>
</reference>
<name>A0A0C1C2T5_ASPUT</name>
<keyword evidence="2" id="KW-1185">Reference proteome</keyword>
<evidence type="ECO:0000313" key="1">
    <source>
        <dbReference type="EMBL" id="KIA75330.1"/>
    </source>
</evidence>
<proteinExistence type="predicted"/>
<dbReference type="AlphaFoldDB" id="A0A0C1C2T5"/>
<gene>
    <name evidence="1" type="ORF">HK57_00209</name>
</gene>
<protein>
    <submittedName>
        <fullName evidence="1">Uncharacterized protein</fullName>
    </submittedName>
</protein>
<organism evidence="1 2">
    <name type="scientific">Aspergillus ustus</name>
    <dbReference type="NCBI Taxonomy" id="40382"/>
    <lineage>
        <taxon>Eukaryota</taxon>
        <taxon>Fungi</taxon>
        <taxon>Dikarya</taxon>
        <taxon>Ascomycota</taxon>
        <taxon>Pezizomycotina</taxon>
        <taxon>Eurotiomycetes</taxon>
        <taxon>Eurotiomycetidae</taxon>
        <taxon>Eurotiales</taxon>
        <taxon>Aspergillaceae</taxon>
        <taxon>Aspergillus</taxon>
        <taxon>Aspergillus subgen. Nidulantes</taxon>
    </lineage>
</organism>
<accession>A0A0C1C2T5</accession>
<comment type="caution">
    <text evidence="1">The sequence shown here is derived from an EMBL/GenBank/DDBJ whole genome shotgun (WGS) entry which is preliminary data.</text>
</comment>
<sequence length="107" mass="11565">MVTECCVEVCEVSGLGRPKQYLPIKAVGGTLRHPDIMTTHYSIGLTLSCKDIGGAAYFGDSVSTKIFEDAISDFGTGLHNFNLQETLDLCLDGSVERSIVKHGLIQM</sequence>
<dbReference type="EMBL" id="JOMC01000243">
    <property type="protein sequence ID" value="KIA75330.1"/>
    <property type="molecule type" value="Genomic_DNA"/>
</dbReference>
<evidence type="ECO:0000313" key="2">
    <source>
        <dbReference type="Proteomes" id="UP000053475"/>
    </source>
</evidence>